<dbReference type="AlphaFoldDB" id="A0A828Z3E9"/>
<gene>
    <name evidence="1" type="ORF">LEP1GSC036_2749</name>
</gene>
<proteinExistence type="predicted"/>
<dbReference type="Proteomes" id="UP000001338">
    <property type="component" value="Unassembled WGS sequence"/>
</dbReference>
<comment type="caution">
    <text evidence="1">The sequence shown here is derived from an EMBL/GenBank/DDBJ whole genome shotgun (WGS) entry which is preliminary data.</text>
</comment>
<protein>
    <submittedName>
        <fullName evidence="1">Uncharacterized protein</fullName>
    </submittedName>
</protein>
<sequence>MKYFFFYYGACAKRLEQPSEFLYKKTLIPGNSNKTGVFGRFFRIHRPFFVKLVELTIVPKPHHSNHKSTV</sequence>
<dbReference type="EMBL" id="AFLV02000039">
    <property type="protein sequence ID" value="EKR64481.1"/>
    <property type="molecule type" value="Genomic_DNA"/>
</dbReference>
<organism evidence="1 2">
    <name type="scientific">Leptospira weilii str. 2006001853</name>
    <dbReference type="NCBI Taxonomy" id="1001589"/>
    <lineage>
        <taxon>Bacteria</taxon>
        <taxon>Pseudomonadati</taxon>
        <taxon>Spirochaetota</taxon>
        <taxon>Spirochaetia</taxon>
        <taxon>Leptospirales</taxon>
        <taxon>Leptospiraceae</taxon>
        <taxon>Leptospira</taxon>
    </lineage>
</organism>
<evidence type="ECO:0000313" key="2">
    <source>
        <dbReference type="Proteomes" id="UP000001338"/>
    </source>
</evidence>
<reference evidence="1 2" key="1">
    <citation type="submission" date="2012-10" db="EMBL/GenBank/DDBJ databases">
        <authorList>
            <person name="Harkins D.M."/>
            <person name="Durkin A.S."/>
            <person name="Brinkac L.M."/>
            <person name="Haft D.H."/>
            <person name="Selengut J.D."/>
            <person name="Sanka R."/>
            <person name="DePew J."/>
            <person name="Purushe J."/>
            <person name="Whelen A.C."/>
            <person name="Vinetz J.M."/>
            <person name="Sutton G.G."/>
            <person name="Nierman W.C."/>
            <person name="Fouts D.E."/>
        </authorList>
    </citation>
    <scope>NUCLEOTIDE SEQUENCE [LARGE SCALE GENOMIC DNA]</scope>
    <source>
        <strain evidence="1 2">2006001853</strain>
    </source>
</reference>
<accession>A0A828Z3E9</accession>
<name>A0A828Z3E9_9LEPT</name>
<evidence type="ECO:0000313" key="1">
    <source>
        <dbReference type="EMBL" id="EKR64481.1"/>
    </source>
</evidence>